<evidence type="ECO:0000259" key="9">
    <source>
        <dbReference type="PROSITE" id="PS51480"/>
    </source>
</evidence>
<dbReference type="SUPFAM" id="SSF101473">
    <property type="entry name" value="DhaL-like"/>
    <property type="match status" value="1"/>
</dbReference>
<dbReference type="InterPro" id="IPR004007">
    <property type="entry name" value="DhaL_dom"/>
</dbReference>
<protein>
    <recommendedName>
        <fullName evidence="3">phosphoenolpyruvate--glycerone phosphotransferase</fullName>
        <ecNumber evidence="3">2.7.1.121</ecNumber>
    </recommendedName>
</protein>
<dbReference type="STRING" id="1471761.B0W44_06125"/>
<evidence type="ECO:0000256" key="4">
    <source>
        <dbReference type="ARBA" id="ARBA00022679"/>
    </source>
</evidence>
<dbReference type="PANTHER" id="PTHR28629:SF4">
    <property type="entry name" value="TRIOKINASE_FMN CYCLASE"/>
    <property type="match status" value="1"/>
</dbReference>
<dbReference type="InterPro" id="IPR012737">
    <property type="entry name" value="DhaK_L_YcgS"/>
</dbReference>
<dbReference type="PROSITE" id="PS51480">
    <property type="entry name" value="DHAL"/>
    <property type="match status" value="1"/>
</dbReference>
<dbReference type="FunFam" id="1.25.40.340:FF:000002">
    <property type="entry name" value="Dihydroxyacetone kinase, L subunit"/>
    <property type="match status" value="1"/>
</dbReference>
<dbReference type="GO" id="GO:0005829">
    <property type="term" value="C:cytosol"/>
    <property type="evidence" value="ECO:0007669"/>
    <property type="project" value="TreeGrafter"/>
</dbReference>
<evidence type="ECO:0000256" key="1">
    <source>
        <dbReference type="ARBA" id="ARBA00001113"/>
    </source>
</evidence>
<keyword evidence="4" id="KW-0808">Transferase</keyword>
<dbReference type="Pfam" id="PF02734">
    <property type="entry name" value="Dak2"/>
    <property type="match status" value="1"/>
</dbReference>
<organism evidence="10 11">
    <name type="scientific">Novibacillus thermophilus</name>
    <dbReference type="NCBI Taxonomy" id="1471761"/>
    <lineage>
        <taxon>Bacteria</taxon>
        <taxon>Bacillati</taxon>
        <taxon>Bacillota</taxon>
        <taxon>Bacilli</taxon>
        <taxon>Bacillales</taxon>
        <taxon>Thermoactinomycetaceae</taxon>
        <taxon>Novibacillus</taxon>
    </lineage>
</organism>
<dbReference type="KEGG" id="ntr:B0W44_06125"/>
<dbReference type="Gene3D" id="1.25.40.340">
    <property type="match status" value="1"/>
</dbReference>
<dbReference type="GO" id="GO:0019563">
    <property type="term" value="P:glycerol catabolic process"/>
    <property type="evidence" value="ECO:0007669"/>
    <property type="project" value="TreeGrafter"/>
</dbReference>
<dbReference type="InterPro" id="IPR036117">
    <property type="entry name" value="DhaL_dom_sf"/>
</dbReference>
<proteinExistence type="predicted"/>
<gene>
    <name evidence="10" type="ORF">B0W44_06125</name>
</gene>
<dbReference type="AlphaFoldDB" id="A0A1U9K5X3"/>
<dbReference type="GO" id="GO:0004371">
    <property type="term" value="F:glycerone kinase activity"/>
    <property type="evidence" value="ECO:0007669"/>
    <property type="project" value="InterPro"/>
</dbReference>
<dbReference type="NCBIfam" id="TIGR02365">
    <property type="entry name" value="dha_L_ycgS"/>
    <property type="match status" value="1"/>
</dbReference>
<evidence type="ECO:0000256" key="6">
    <source>
        <dbReference type="ARBA" id="ARBA00022798"/>
    </source>
</evidence>
<evidence type="ECO:0000256" key="7">
    <source>
        <dbReference type="ARBA" id="ARBA00046577"/>
    </source>
</evidence>
<feature type="domain" description="DhaL" evidence="9">
    <location>
        <begin position="6"/>
        <end position="204"/>
    </location>
</feature>
<evidence type="ECO:0000256" key="2">
    <source>
        <dbReference type="ARBA" id="ARBA00004745"/>
    </source>
</evidence>
<dbReference type="SMART" id="SM01120">
    <property type="entry name" value="Dak2"/>
    <property type="match status" value="1"/>
</dbReference>
<comment type="function">
    <text evidence="8">ADP-binding subunit of the dihydroxyacetone kinase, which is responsible for the phosphoenolpyruvate (PEP)-dependent phosphorylation of dihydroxyacetone. DhaL-ADP is converted to DhaL-ATP via a phosphoryl group transfer from DhaM and transmits it to dihydroxyacetone binds to DhaK.</text>
</comment>
<keyword evidence="5 10" id="KW-0418">Kinase</keyword>
<keyword evidence="11" id="KW-1185">Reference proteome</keyword>
<comment type="pathway">
    <text evidence="2">Polyol metabolism; glycerol degradation.</text>
</comment>
<name>A0A1U9K5X3_9BACL</name>
<evidence type="ECO:0000256" key="3">
    <source>
        <dbReference type="ARBA" id="ARBA00012095"/>
    </source>
</evidence>
<accession>A0A1U9K5X3</accession>
<evidence type="ECO:0000256" key="5">
    <source>
        <dbReference type="ARBA" id="ARBA00022777"/>
    </source>
</evidence>
<dbReference type="EMBL" id="CP019699">
    <property type="protein sequence ID" value="AQS55426.1"/>
    <property type="molecule type" value="Genomic_DNA"/>
</dbReference>
<dbReference type="PANTHER" id="PTHR28629">
    <property type="entry name" value="TRIOKINASE/FMN CYCLASE"/>
    <property type="match status" value="1"/>
</dbReference>
<comment type="subunit">
    <text evidence="7">Homodimer. The dihydroxyacetone kinase complex is composed of a homodimer of DhaM, a homodimer of DhaK and the subunit DhaL.</text>
</comment>
<dbReference type="GO" id="GO:0047324">
    <property type="term" value="F:phosphoenolpyruvate-glycerone phosphotransferase activity"/>
    <property type="evidence" value="ECO:0007669"/>
    <property type="project" value="UniProtKB-EC"/>
</dbReference>
<evidence type="ECO:0000313" key="10">
    <source>
        <dbReference type="EMBL" id="AQS55426.1"/>
    </source>
</evidence>
<keyword evidence="6" id="KW-0319">Glycerol metabolism</keyword>
<comment type="catalytic activity">
    <reaction evidence="1">
        <text>dihydroxyacetone + phosphoenolpyruvate = dihydroxyacetone phosphate + pyruvate</text>
        <dbReference type="Rhea" id="RHEA:18381"/>
        <dbReference type="ChEBI" id="CHEBI:15361"/>
        <dbReference type="ChEBI" id="CHEBI:16016"/>
        <dbReference type="ChEBI" id="CHEBI:57642"/>
        <dbReference type="ChEBI" id="CHEBI:58702"/>
        <dbReference type="EC" id="2.7.1.121"/>
    </reaction>
</comment>
<dbReference type="InterPro" id="IPR050861">
    <property type="entry name" value="Dihydroxyacetone_Kinase"/>
</dbReference>
<dbReference type="Proteomes" id="UP000188603">
    <property type="component" value="Chromosome"/>
</dbReference>
<evidence type="ECO:0000313" key="11">
    <source>
        <dbReference type="Proteomes" id="UP000188603"/>
    </source>
</evidence>
<sequence length="209" mass="22562">MEMDVKQMVAWFRHYADVLDDQKALLTELDAAIGDGDHGANMARGWRAVKEGLHEFSGNVGDSFMLVSKTLISKVGGASGPLYGTAFLRMGMAVKGKDAIELSDWPKLLQAASDGIAQRGKVSGGEKTMYDVWKPLSDGLMLRDDFEGEQSLVRWLAQTAAAKAEETKELRATKGRAAYLGERSVGHPDPGAVSTSLLFKSLQSTLAPD</sequence>
<reference evidence="10 11" key="1">
    <citation type="journal article" date="2015" name="Int. J. Syst. Evol. Microbiol.">
        <title>Novibacillus thermophilus gen. nov., sp. nov., a Gram-staining-negative and moderately thermophilic member of the family Thermoactinomycetaceae.</title>
        <authorList>
            <person name="Yang G."/>
            <person name="Chen J."/>
            <person name="Zhou S."/>
        </authorList>
    </citation>
    <scope>NUCLEOTIDE SEQUENCE [LARGE SCALE GENOMIC DNA]</scope>
    <source>
        <strain evidence="10 11">SG-1</strain>
    </source>
</reference>
<dbReference type="EC" id="2.7.1.121" evidence="3"/>
<evidence type="ECO:0000256" key="8">
    <source>
        <dbReference type="ARBA" id="ARBA00055771"/>
    </source>
</evidence>